<organism evidence="2 3">
    <name type="scientific">Archangium violaceum Cb vi76</name>
    <dbReference type="NCBI Taxonomy" id="1406225"/>
    <lineage>
        <taxon>Bacteria</taxon>
        <taxon>Pseudomonadati</taxon>
        <taxon>Myxococcota</taxon>
        <taxon>Myxococcia</taxon>
        <taxon>Myxococcales</taxon>
        <taxon>Cystobacterineae</taxon>
        <taxon>Archangiaceae</taxon>
        <taxon>Archangium</taxon>
    </lineage>
</organism>
<accession>A0A084SE12</accession>
<reference evidence="2 3" key="1">
    <citation type="submission" date="2014-07" db="EMBL/GenBank/DDBJ databases">
        <title>Draft Genome Sequence of Gephyronic Acid Producer, Cystobacter violaceus Strain Cb vi76.</title>
        <authorList>
            <person name="Stevens D.C."/>
            <person name="Young J."/>
            <person name="Carmichael R."/>
            <person name="Tan J."/>
            <person name="Taylor R.E."/>
        </authorList>
    </citation>
    <scope>NUCLEOTIDE SEQUENCE [LARGE SCALE GENOMIC DNA]</scope>
    <source>
        <strain evidence="2 3">Cb vi76</strain>
    </source>
</reference>
<dbReference type="EMBL" id="JPMI01000431">
    <property type="protein sequence ID" value="KFA86697.1"/>
    <property type="molecule type" value="Genomic_DNA"/>
</dbReference>
<proteinExistence type="predicted"/>
<protein>
    <recommendedName>
        <fullName evidence="4">Helicase HerA central domain-containing protein</fullName>
    </recommendedName>
</protein>
<evidence type="ECO:0000256" key="1">
    <source>
        <dbReference type="SAM" id="MobiDB-lite"/>
    </source>
</evidence>
<evidence type="ECO:0000313" key="3">
    <source>
        <dbReference type="Proteomes" id="UP000028547"/>
    </source>
</evidence>
<dbReference type="InterPro" id="IPR027417">
    <property type="entry name" value="P-loop_NTPase"/>
</dbReference>
<dbReference type="SUPFAM" id="SSF52540">
    <property type="entry name" value="P-loop containing nucleoside triphosphate hydrolases"/>
    <property type="match status" value="1"/>
</dbReference>
<comment type="caution">
    <text evidence="2">The sequence shown here is derived from an EMBL/GenBank/DDBJ whole genome shotgun (WGS) entry which is preliminary data.</text>
</comment>
<gene>
    <name evidence="2" type="ORF">Q664_52750</name>
</gene>
<dbReference type="RefSeq" id="WP_043414941.1">
    <property type="nucleotide sequence ID" value="NZ_JPMI01000431.1"/>
</dbReference>
<sequence length="231" mass="26019">MRLPESKVGPLEPRKRIGFTGLTGSGKGNRAKALIAREWDGGNGWPTIVIDPHDEHSRQGTPRPGEVVLGCLPTRLTWGAWHTVWRDIIDDPRLGLAIVANGEPEETAEELADLVNLLESTGGIFLVMDELHRYQEQAARTLNRLAFESRKWRVPVCFITQRMTDIPKGARTQLTDVDSGLQLDDDDVDALRRRCGKEFAERVALLRPGESVYWSDSHQVPPPRDERKRSK</sequence>
<evidence type="ECO:0008006" key="4">
    <source>
        <dbReference type="Google" id="ProtNLM"/>
    </source>
</evidence>
<dbReference type="Gene3D" id="3.40.50.300">
    <property type="entry name" value="P-loop containing nucleotide triphosphate hydrolases"/>
    <property type="match status" value="1"/>
</dbReference>
<evidence type="ECO:0000313" key="2">
    <source>
        <dbReference type="EMBL" id="KFA86697.1"/>
    </source>
</evidence>
<dbReference type="Proteomes" id="UP000028547">
    <property type="component" value="Unassembled WGS sequence"/>
</dbReference>
<name>A0A084SE12_9BACT</name>
<dbReference type="AlphaFoldDB" id="A0A084SE12"/>
<feature type="region of interest" description="Disordered" evidence="1">
    <location>
        <begin position="1"/>
        <end position="22"/>
    </location>
</feature>